<dbReference type="AlphaFoldDB" id="A0A9N8F1C0"/>
<evidence type="ECO:0000256" key="4">
    <source>
        <dbReference type="RuleBase" id="RU004020"/>
    </source>
</evidence>
<dbReference type="GO" id="GO:0005634">
    <property type="term" value="C:nucleus"/>
    <property type="evidence" value="ECO:0007669"/>
    <property type="project" value="UniProtKB-SubCell"/>
</dbReference>
<reference evidence="7" key="1">
    <citation type="submission" date="2020-06" db="EMBL/GenBank/DDBJ databases">
        <authorList>
            <consortium name="Plant Systems Biology data submission"/>
        </authorList>
    </citation>
    <scope>NUCLEOTIDE SEQUENCE</scope>
    <source>
        <strain evidence="7">D6</strain>
    </source>
</reference>
<feature type="domain" description="HSF-type DNA-binding" evidence="6">
    <location>
        <begin position="13"/>
        <end position="119"/>
    </location>
</feature>
<keyword evidence="8" id="KW-1185">Reference proteome</keyword>
<dbReference type="GO" id="GO:0043565">
    <property type="term" value="F:sequence-specific DNA binding"/>
    <property type="evidence" value="ECO:0007669"/>
    <property type="project" value="InterPro"/>
</dbReference>
<evidence type="ECO:0000313" key="7">
    <source>
        <dbReference type="EMBL" id="CAB9529609.1"/>
    </source>
</evidence>
<organism evidence="7 8">
    <name type="scientific">Seminavis robusta</name>
    <dbReference type="NCBI Taxonomy" id="568900"/>
    <lineage>
        <taxon>Eukaryota</taxon>
        <taxon>Sar</taxon>
        <taxon>Stramenopiles</taxon>
        <taxon>Ochrophyta</taxon>
        <taxon>Bacillariophyta</taxon>
        <taxon>Bacillariophyceae</taxon>
        <taxon>Bacillariophycidae</taxon>
        <taxon>Naviculales</taxon>
        <taxon>Naviculaceae</taxon>
        <taxon>Seminavis</taxon>
    </lineage>
</organism>
<name>A0A9N8F1C0_9STRA</name>
<evidence type="ECO:0000256" key="1">
    <source>
        <dbReference type="ARBA" id="ARBA00004123"/>
    </source>
</evidence>
<gene>
    <name evidence="7" type="ORF">SEMRO_2558_G331230.1</name>
</gene>
<dbReference type="EMBL" id="CAICTM010002556">
    <property type="protein sequence ID" value="CAB9529609.1"/>
    <property type="molecule type" value="Genomic_DNA"/>
</dbReference>
<dbReference type="GO" id="GO:0003700">
    <property type="term" value="F:DNA-binding transcription factor activity"/>
    <property type="evidence" value="ECO:0007669"/>
    <property type="project" value="InterPro"/>
</dbReference>
<keyword evidence="3" id="KW-0539">Nucleus</keyword>
<dbReference type="InterPro" id="IPR036390">
    <property type="entry name" value="WH_DNA-bd_sf"/>
</dbReference>
<dbReference type="SMART" id="SM00415">
    <property type="entry name" value="HSF"/>
    <property type="match status" value="1"/>
</dbReference>
<sequence length="286" mass="32270">MKAPSPTMDFSELKSSFPRTLHKMLTEIDARAERDGDTKLQQIISWQEHGMAFKIHDRKKLMDLVMPVWFPRLKYSSWVRQLNSYGFKRVINEGNDKSCVYHEKFLRDMPEMAATIDRVPRKKKSSTTESDPAFDSFSAAPVPAPSFGLSLMKKSSERKCMSAPPSTSNGLHDLLLRTKTSNNFGLPSTPWNSAAQGQQQEQNLLGMHIFVPGSKECHNSDDDDSAADMSMFNAFNQASKAFDTETEVVPAATIPWDDNLFQEDMEPLRVFAPGTSGSQQHFHFQP</sequence>
<comment type="subcellular location">
    <subcellularLocation>
        <location evidence="1">Nucleus</location>
    </subcellularLocation>
</comment>
<accession>A0A9N8F1C0</accession>
<comment type="similarity">
    <text evidence="4">Belongs to the HSF family.</text>
</comment>
<comment type="caution">
    <text evidence="7">The sequence shown here is derived from an EMBL/GenBank/DDBJ whole genome shotgun (WGS) entry which is preliminary data.</text>
</comment>
<dbReference type="FunFam" id="1.10.10.10:FF:000479">
    <property type="entry name" value="Predicted protein"/>
    <property type="match status" value="1"/>
</dbReference>
<evidence type="ECO:0000256" key="2">
    <source>
        <dbReference type="ARBA" id="ARBA00023125"/>
    </source>
</evidence>
<dbReference type="Pfam" id="PF00447">
    <property type="entry name" value="HSF_DNA-bind"/>
    <property type="match status" value="1"/>
</dbReference>
<proteinExistence type="inferred from homology"/>
<dbReference type="Gene3D" id="1.10.10.10">
    <property type="entry name" value="Winged helix-like DNA-binding domain superfamily/Winged helix DNA-binding domain"/>
    <property type="match status" value="1"/>
</dbReference>
<dbReference type="Proteomes" id="UP001153069">
    <property type="component" value="Unassembled WGS sequence"/>
</dbReference>
<dbReference type="PANTHER" id="PTHR10015">
    <property type="entry name" value="HEAT SHOCK TRANSCRIPTION FACTOR"/>
    <property type="match status" value="1"/>
</dbReference>
<evidence type="ECO:0000256" key="3">
    <source>
        <dbReference type="ARBA" id="ARBA00023242"/>
    </source>
</evidence>
<evidence type="ECO:0000256" key="5">
    <source>
        <dbReference type="SAM" id="MobiDB-lite"/>
    </source>
</evidence>
<dbReference type="SUPFAM" id="SSF46785">
    <property type="entry name" value="Winged helix' DNA-binding domain"/>
    <property type="match status" value="1"/>
</dbReference>
<dbReference type="PANTHER" id="PTHR10015:SF206">
    <property type="entry name" value="HSF-TYPE DNA-BINDING DOMAIN-CONTAINING PROTEIN"/>
    <property type="match status" value="1"/>
</dbReference>
<evidence type="ECO:0000259" key="6">
    <source>
        <dbReference type="SMART" id="SM00415"/>
    </source>
</evidence>
<keyword evidence="2" id="KW-0238">DNA-binding</keyword>
<dbReference type="InterPro" id="IPR036388">
    <property type="entry name" value="WH-like_DNA-bd_sf"/>
</dbReference>
<feature type="region of interest" description="Disordered" evidence="5">
    <location>
        <begin position="117"/>
        <end position="137"/>
    </location>
</feature>
<dbReference type="InterPro" id="IPR000232">
    <property type="entry name" value="HSF_DNA-bd"/>
</dbReference>
<dbReference type="OrthoDB" id="70209at2759"/>
<evidence type="ECO:0000313" key="8">
    <source>
        <dbReference type="Proteomes" id="UP001153069"/>
    </source>
</evidence>
<protein>
    <submittedName>
        <fullName evidence="7">Heat stress transcription factor</fullName>
    </submittedName>
</protein>